<reference evidence="4 5" key="1">
    <citation type="submission" date="2019-06" db="EMBL/GenBank/DDBJ databases">
        <title>Genomics analysis of Aphanomyces spp. identifies a new class of oomycete effector associated with host adaptation.</title>
        <authorList>
            <person name="Gaulin E."/>
        </authorList>
    </citation>
    <scope>NUCLEOTIDE SEQUENCE [LARGE SCALE GENOMIC DNA]</scope>
    <source>
        <strain evidence="4 5">E</strain>
    </source>
</reference>
<comment type="similarity">
    <text evidence="3">Belongs to the PSMG2 family.</text>
</comment>
<dbReference type="Proteomes" id="UP000469452">
    <property type="component" value="Unassembled WGS sequence"/>
</dbReference>
<gene>
    <name evidence="4" type="ORF">AaE_012906</name>
</gene>
<dbReference type="EMBL" id="VJMI01018803">
    <property type="protein sequence ID" value="KAF0709339.1"/>
    <property type="molecule type" value="Genomic_DNA"/>
</dbReference>
<organism evidence="4 5">
    <name type="scientific">Aphanomyces astaci</name>
    <name type="common">Crayfish plague agent</name>
    <dbReference type="NCBI Taxonomy" id="112090"/>
    <lineage>
        <taxon>Eukaryota</taxon>
        <taxon>Sar</taxon>
        <taxon>Stramenopiles</taxon>
        <taxon>Oomycota</taxon>
        <taxon>Saprolegniomycetes</taxon>
        <taxon>Saprolegniales</taxon>
        <taxon>Verrucalvaceae</taxon>
        <taxon>Aphanomyces</taxon>
    </lineage>
</organism>
<evidence type="ECO:0000313" key="5">
    <source>
        <dbReference type="Proteomes" id="UP000469452"/>
    </source>
</evidence>
<dbReference type="InterPro" id="IPR019151">
    <property type="entry name" value="Proteasome_assmbl_chaperone_2"/>
</dbReference>
<accession>A0A6A4ZP09</accession>
<dbReference type="GO" id="GO:0005634">
    <property type="term" value="C:nucleus"/>
    <property type="evidence" value="ECO:0007669"/>
    <property type="project" value="TreeGrafter"/>
</dbReference>
<keyword evidence="2" id="KW-0143">Chaperone</keyword>
<evidence type="ECO:0000313" key="4">
    <source>
        <dbReference type="EMBL" id="KAF0709339.1"/>
    </source>
</evidence>
<dbReference type="AlphaFoldDB" id="A0A6A4ZP09"/>
<dbReference type="GO" id="GO:0005829">
    <property type="term" value="C:cytosol"/>
    <property type="evidence" value="ECO:0007669"/>
    <property type="project" value="TreeGrafter"/>
</dbReference>
<proteinExistence type="inferred from homology"/>
<name>A0A6A4ZP09_APHAT</name>
<dbReference type="GO" id="GO:0043248">
    <property type="term" value="P:proteasome assembly"/>
    <property type="evidence" value="ECO:0007669"/>
    <property type="project" value="TreeGrafter"/>
</dbReference>
<evidence type="ECO:0000256" key="1">
    <source>
        <dbReference type="ARBA" id="ARBA00019186"/>
    </source>
</evidence>
<dbReference type="InterPro" id="IPR016562">
    <property type="entry name" value="Proteasome_assmbl_chp_2_euk"/>
</dbReference>
<dbReference type="InterPro" id="IPR038389">
    <property type="entry name" value="PSMG2_sf"/>
</dbReference>
<sequence>MEFFGCEGYGRGNEAARSLFEGAVILTPGVSFANVGQLTVDLLVNSLLVQEVDVKLVGHLYSKHVPPMAGSSAFATQSSSGLCLNLAVFLLSHPSSVDHPTAPKVVFVQQRTSINAGQVQAFCDDFSVWASSTCRASQVVVLSGVDNMLRHDSNMQQRRIQWTSTEKSTLLNEAFLHQFQPLAASNDPEVDQAHGLWDTVRGAGVAPKLIDACNSRAIPALALLLHCAEGNNVPDAVFFASCVVQYLSLHTIIQSFRLVLPPSWAQLYGRDPAIALYA</sequence>
<dbReference type="PANTHER" id="PTHR12970">
    <property type="entry name" value="PROTEASOME ASSEMBLY CHAPERONE 2"/>
    <property type="match status" value="1"/>
</dbReference>
<dbReference type="PANTHER" id="PTHR12970:SF1">
    <property type="entry name" value="PROTEASOME ASSEMBLY CHAPERONE 2"/>
    <property type="match status" value="1"/>
</dbReference>
<protein>
    <recommendedName>
        <fullName evidence="1">Proteasome assembly chaperone 2</fullName>
    </recommendedName>
</protein>
<evidence type="ECO:0000256" key="3">
    <source>
        <dbReference type="ARBA" id="ARBA00025745"/>
    </source>
</evidence>
<dbReference type="VEuPathDB" id="FungiDB:H257_05865"/>
<dbReference type="Gene3D" id="3.40.50.10900">
    <property type="entry name" value="PAC-like subunit"/>
    <property type="match status" value="1"/>
</dbReference>
<comment type="caution">
    <text evidence="4">The sequence shown here is derived from an EMBL/GenBank/DDBJ whole genome shotgun (WGS) entry which is preliminary data.</text>
</comment>
<evidence type="ECO:0000256" key="2">
    <source>
        <dbReference type="ARBA" id="ARBA00023186"/>
    </source>
</evidence>
<dbReference type="Pfam" id="PF09754">
    <property type="entry name" value="PAC2"/>
    <property type="match status" value="1"/>
</dbReference>